<protein>
    <recommendedName>
        <fullName evidence="3">COP9 signalosome complex subunit 3 N-terminal helical repeats domain-containing protein</fullName>
    </recommendedName>
</protein>
<accession>A0A7S4QTT8</accession>
<dbReference type="GO" id="GO:0006511">
    <property type="term" value="P:ubiquitin-dependent protein catabolic process"/>
    <property type="evidence" value="ECO:0007669"/>
    <property type="project" value="TreeGrafter"/>
</dbReference>
<keyword evidence="1" id="KW-0963">Cytoplasm</keyword>
<dbReference type="InterPro" id="IPR050756">
    <property type="entry name" value="CSN3"/>
</dbReference>
<dbReference type="GO" id="GO:0008180">
    <property type="term" value="C:COP9 signalosome"/>
    <property type="evidence" value="ECO:0007669"/>
    <property type="project" value="TreeGrafter"/>
</dbReference>
<evidence type="ECO:0000313" key="4">
    <source>
        <dbReference type="EMBL" id="CAE4593772.1"/>
    </source>
</evidence>
<reference evidence="4" key="1">
    <citation type="submission" date="2021-01" db="EMBL/GenBank/DDBJ databases">
        <authorList>
            <person name="Corre E."/>
            <person name="Pelletier E."/>
            <person name="Niang G."/>
            <person name="Scheremetjew M."/>
            <person name="Finn R."/>
            <person name="Kale V."/>
            <person name="Holt S."/>
            <person name="Cochrane G."/>
            <person name="Meng A."/>
            <person name="Brown T."/>
            <person name="Cohen L."/>
        </authorList>
    </citation>
    <scope>NUCLEOTIDE SEQUENCE</scope>
    <source>
        <strain evidence="4">GSO104</strain>
    </source>
</reference>
<feature type="region of interest" description="Disordered" evidence="2">
    <location>
        <begin position="599"/>
        <end position="640"/>
    </location>
</feature>
<dbReference type="AlphaFoldDB" id="A0A7S4QTT8"/>
<gene>
    <name evidence="4" type="ORF">DBRI00130_LOCUS7866</name>
</gene>
<dbReference type="EMBL" id="HBNS01009759">
    <property type="protein sequence ID" value="CAE4593772.1"/>
    <property type="molecule type" value="Transcribed_RNA"/>
</dbReference>
<dbReference type="InterPro" id="IPR055089">
    <property type="entry name" value="COP9_N"/>
</dbReference>
<dbReference type="PANTHER" id="PTHR10758">
    <property type="entry name" value="26S PROTEASOME NON-ATPASE REGULATORY SUBUNIT 3/COP9 SIGNALOSOME COMPLEX SUBUNIT 3"/>
    <property type="match status" value="1"/>
</dbReference>
<sequence>MHQPQNPAAIAAADAAAAAISVPPSTLADPSIANTYFTTLLTTHPTPPPPAVILSWLAGPADYFLGGGGSTDVCAAYLRCVSTYADCLVEVAVAESGDVGGNTVISVARAAGRAATKCRDHRGVIASSGIIATLSRLATCWETAAKQKELMEDARKKQQQSGEEEKQQQQSVADSDDKSSKMKTRALTPYHAELMRCCILAGHYRYASSFAESHPVNFVGPMRSMHAAMASASRSSSSFLARGVNPGLDPVEVADAVETYLTYFYYLGMVYIGCEDLELAAHCFRVCVVAPSQVVSAISIAARKKLILCQCLLVEEYGLATSGEGGKGKSKKDMIMELPAASSPCVGRYMSGSSVKGGTFGAKTASSAPEGTSAAATSQSGTTAAASAASGGTTSSTTTAKARQLSGRRDRSMEQNFYHLGRYHDIVIAYLKDNAEHLDVILQDTADLLAYDGNLGLAKRIRDSMSWKDVAKTVSIYKVVALEKVVSKDGDCTEKRKKAESLLLEILQYGGRKKSNTDASLPFGVKIDQESGMVYFPREGDELWDDDYDEEEDDDDQLQDMATRVKTCMSLAQRVRELDTVLSESNRYQRLVISDRTSRGLDTVGGKTGGGSSMPTEGGPGSGPMGVADLGRSSPMDAFD</sequence>
<proteinExistence type="predicted"/>
<feature type="region of interest" description="Disordered" evidence="2">
    <location>
        <begin position="385"/>
        <end position="410"/>
    </location>
</feature>
<dbReference type="PANTHER" id="PTHR10758:SF1">
    <property type="entry name" value="COP9 SIGNALOSOME COMPLEX SUBUNIT 3"/>
    <property type="match status" value="1"/>
</dbReference>
<dbReference type="Pfam" id="PF22788">
    <property type="entry name" value="COP9_hel_rpt"/>
    <property type="match status" value="1"/>
</dbReference>
<feature type="compositionally biased region" description="Low complexity" evidence="2">
    <location>
        <begin position="385"/>
        <end position="400"/>
    </location>
</feature>
<feature type="compositionally biased region" description="Gly residues" evidence="2">
    <location>
        <begin position="606"/>
        <end position="624"/>
    </location>
</feature>
<feature type="region of interest" description="Disordered" evidence="2">
    <location>
        <begin position="151"/>
        <end position="183"/>
    </location>
</feature>
<organism evidence="4">
    <name type="scientific">Ditylum brightwellii</name>
    <dbReference type="NCBI Taxonomy" id="49249"/>
    <lineage>
        <taxon>Eukaryota</taxon>
        <taxon>Sar</taxon>
        <taxon>Stramenopiles</taxon>
        <taxon>Ochrophyta</taxon>
        <taxon>Bacillariophyta</taxon>
        <taxon>Mediophyceae</taxon>
        <taxon>Lithodesmiophycidae</taxon>
        <taxon>Lithodesmiales</taxon>
        <taxon>Lithodesmiaceae</taxon>
        <taxon>Ditylum</taxon>
    </lineage>
</organism>
<evidence type="ECO:0000259" key="3">
    <source>
        <dbReference type="Pfam" id="PF22788"/>
    </source>
</evidence>
<feature type="domain" description="COP9 signalosome complex subunit 3 N-terminal helical repeats" evidence="3">
    <location>
        <begin position="258"/>
        <end position="312"/>
    </location>
</feature>
<name>A0A7S4QTT8_9STRA</name>
<evidence type="ECO:0000256" key="1">
    <source>
        <dbReference type="ARBA" id="ARBA00022490"/>
    </source>
</evidence>
<evidence type="ECO:0000256" key="2">
    <source>
        <dbReference type="SAM" id="MobiDB-lite"/>
    </source>
</evidence>